<dbReference type="InterPro" id="IPR056863">
    <property type="entry name" value="LMN_ATRN_NET-like_EGF"/>
</dbReference>
<gene>
    <name evidence="18" type="ORF">ElyMa_006784000</name>
</gene>
<comment type="caution">
    <text evidence="10">Lacks conserved residue(s) required for the propagation of feature annotation.</text>
</comment>
<feature type="region of interest" description="Disordered" evidence="12">
    <location>
        <begin position="3186"/>
        <end position="3209"/>
    </location>
</feature>
<reference evidence="18 19" key="1">
    <citation type="journal article" date="2021" name="Elife">
        <title>Chloroplast acquisition without the gene transfer in kleptoplastic sea slugs, Plakobranchus ocellatus.</title>
        <authorList>
            <person name="Maeda T."/>
            <person name="Takahashi S."/>
            <person name="Yoshida T."/>
            <person name="Shimamura S."/>
            <person name="Takaki Y."/>
            <person name="Nagai Y."/>
            <person name="Toyoda A."/>
            <person name="Suzuki Y."/>
            <person name="Arimoto A."/>
            <person name="Ishii H."/>
            <person name="Satoh N."/>
            <person name="Nishiyama T."/>
            <person name="Hasebe M."/>
            <person name="Maruyama T."/>
            <person name="Minagawa J."/>
            <person name="Obokata J."/>
            <person name="Shigenobu S."/>
        </authorList>
    </citation>
    <scope>NUCLEOTIDE SEQUENCE [LARGE SCALE GENOMIC DNA]</scope>
</reference>
<dbReference type="InterPro" id="IPR015915">
    <property type="entry name" value="Kelch-typ_b-propeller"/>
</dbReference>
<keyword evidence="8" id="KW-0325">Glycoprotein</keyword>
<feature type="compositionally biased region" description="Acidic residues" evidence="12">
    <location>
        <begin position="2692"/>
        <end position="2701"/>
    </location>
</feature>
<dbReference type="Gene3D" id="2.10.25.10">
    <property type="entry name" value="Laminin"/>
    <property type="match status" value="9"/>
</dbReference>
<evidence type="ECO:0000256" key="6">
    <source>
        <dbReference type="ARBA" id="ARBA00022989"/>
    </source>
</evidence>
<sequence>MPDRGGLRPRPLSTLLLSLNLVLLVRLISGSCSHRTVLTARQGTITDGPEKYTESSHCEWLIDAGGPSKTILLSFNKMETECSFDFLFVYDGNSYDSRLIATFSGDSLPPNVTAYSGHMLLYLFSDSDYVLHGFEARYEISDCPWNCSGHGVCHDHKCHCSSSYGGLGCEVEHCPKNCGPHGRCGIDSRQHKCICDPGYTGQACDLLVAGAGGEGRWYTISDKQSGTAFSARTAHAAVYNHDCLWVFGGFDLNSMKDDLLHFCLKENVWSEVKKLTQTHSSAPPEQITNPIPWDLSLLEEQTTSVSSVMPNTSLPTSEKFVTAETTHSRRKSSSRARRSDRSLMSEAGKWPAARSGHAMDKFEDGFFVFGGRLSDESLSNELWFFNISSMEWRLCAEHSKVRPLKMHGHTLTTVEDYLYSIGGTNEDHYFVDKIYRISASIPDQWETVQIWGGVHTPPRFVGHSTVYHAHSRSLFIFGGYIQNSGLFSDRSNDIYTFQLETRYWSRLNVKGLHPWRRAFHSGLLMGQYLVVYGGKTRRDKLEICYNNEVFFYHLGCHRWLNHAYFVGNATLPRKGRFGHSAVVTNGNIMFIIGGYSGQVLDDLLAYKVPDAIADFECAQGSELCLPETATSSSQDRDHCESYALRQPACQDDPECVFCRQGRTDGGGPHNASCLHRSRVKLCVEQDYHDTSDRCPGICPTLQTCGACVGHRPTTHKNANNEKDTVNNSSHLNTTANSTDPFGLDYLSINTTGSGLEAEWVSNTSSLMAADGHRPRRWRTYTAECTWCVKEAECQAASALSGTCQSANDTLSGLEGWWGGLSASLTTLHQCQTQDFPAGLHFLKYRNDFNDTFPDEVSIVRRPKEKLSYSRSKRTEKTFLYKSKFLGFIHPLGAEPRLGEHLNLYLSVSEGIGELFISTDATEEHKERVVGQSETLTYKTNRARRLKDLPVFPNVTRGNKYFIEQITEQRKKGLIVPKTEISLEWDGGLSAAVKVIRQPISSEFLEPFRKGNCSGNYNCLSCLSDTLCGWCELRRVCVRRNVTPSFCEVAASGEGQYLITSPVECPHCQKHIQCYNCTQDNLCEWHQENGHCMRRYRHNNSVEVVRDTRMCLPPCHQRANCSECVGRKSECIWCHNTRSCLPFSNYGTHYVYGHCTSWKDSSSLQHKCMRCEERRNCTSCLTQFGCGWCGLAHNPKLGVCVDGDFAGMSGNRSCSHLLYQMFALTVLDIPGLVSSPDVTETPTSTSTSVFSSGEVDVPQPLPASIWAYDSCPEKCSHKCLHGWCSGAPHYECVCKLGWTGPSCDQDCGCNYHSTCGRGTGICDKCQNFTAGPDCSECAPGAWRDPSSTTEGCQECKCNGHSDPEQSHCNVTNGHCYCKDNTAGINCERCSPGYFGSPRDNGVCYKRCDARTFLTNSYYGAMGEYIEDIESRLNRYYIQKRSTFHLKGARGNMTHCLWIISPTDDVLGAVRDQSPVYSITVTGKVPCGESAVYVYDGIPEFISGTENQESRELGAFCGQTKRQSMTVYATSGVVTIFFEGDLIEDYGTEFTCRYHAFACKTGCGQNQVCENNSCVCKTGFFGPACLSLICPNNCSGEQRGHCQNGLCICKRGFTGADCSKSVETFLPNIQLITDSALAQSPLKIPPTNDFSHLPGQLTTPSGEDDPGPSARSGHTLTSCGGELAFLYGGYSPQEGILDDLWMLNMTVSTWSRVSPLGEGLSPGGRYYHSAACIQVEKMIYVFGGFASQEDASVQPTKTIWKFNVLSHVWKQAIDPPSWMPALAGHTLTPAGPTLLVVIGGYSVNDTFSDKVFEYNTSRPVFAWTEINHRQMSGDRLQGELQSIVDAGLYGHSAVYDPFTHKVYVYGGYLPQDRRLVLSNVLFEYQIRNRKWRLKQSNSQTYMENEARAFHTSVHLGDFMAIIGGVTRGRYGEDILLYRFGCEDFITVKLKGQLSDATAAVGLTAVATKDGDVYIFGGYANSARGKLLRLRLPTDPCSSIGDAESCRNYENCHFADLTGILDSNGTRLQRCQTEPFYKRCGFWNHRDEGRACRESMTCSSCLRAAKNCVWCWGCGVGTCLTQTQACPPPYLNCSLSTSINQASKCWRCSETDGCLTSVLYKRSIDLKPHALRKQIFIHHECHEFTSCDECLALNEHKEAVCVWSEALHECLAKSYTPLRCSMGECHYLRNRQQMCPVSCMSYTMCGDCVAATGCGWCSKEGSNGEGFCMEGGIEGPTQGGSCKAGNITLLVSELHNFPEEKKPLDWKPNWAYHECPPENECGNGHHTCDVGKTQTCFDYEAGYACPCKTGYVKKMGDPSSCKPHCNPRCVHGKCVEHNKCECDFGYVGRNCTVECNCNKHSNCQDENSTTKCTKCEHNTQGQFCHECKPMFVGNAKNGGECIPCLEFCNGHTNTCMTLDESVRPVHMFDYLSFVQGPRPNQAVCKSCQHNTTGNKCQDCTLGHFRRGTDSKTKPCQPCHCHGHSFECDPKTGEQCMCQNNTETPSCSNSDEVECWQLQCIKCKEYFLGTPTNGHQCYRSMTSDKDFCFDPVTQNKCNQGPAPLLKGRTVFFVVQPRYLNVDIRVTIDVIAGKTDIYLSNKKDTFQVFVDKETGMHDIYLDKTYVSAQPGMSKRSANSDSDETEGDTDQSVRITDSVPDYLRLHPTDEDYYKLSQFESMDVVDETEEEKEKYKEEEEKEESEADDSWERKKPVRYHGSDRHRTHSRHRWNKRKHWKRHRSLYRKIKEQFPNETSEDMQNLLAFLKELELNPGDARGMRRRRQARHRNKPRKARGFDFDHIFSKANYQKKSLAHYASQRNDEKRKPARRATTVTDGIRSQGRHGFNPRNQGHNSGGGSSRSVHSSSSKRNNSGGHRKGKGLKMGEIEAGRLNTYITVGQHNSVLVVRNVQFRLVITLPRDQHNLGSSHFYIILRSLEGSDTGENSIHVNQWSGDGGREGASKGPTRGTLYFRQDQPHIDLFVFFSVFFSCFFLFLAVCVLLWKMKQTLDARRTRQLQEREMECMASRPFAHILVLIDPVTDSSSVNTSDGGESGDIVPNSFLTRSLCQLTRQRSKLGRYHGGGLRGGNNQQQLEHYMTTNPCNNIILTTTGRGGGDINTIVTSNSIMALNSFSAPPHRTSTQRELGVLPIAFEPTEDNLAGVGTVVFQLPGGAAAPSHLCLGSALTTRISIPPSSHHHSHKSASLRRRTSTTYC</sequence>
<dbReference type="SMART" id="SM00423">
    <property type="entry name" value="PSI"/>
    <property type="match status" value="7"/>
</dbReference>
<dbReference type="Gene3D" id="2.120.10.80">
    <property type="entry name" value="Kelch-type beta propeller"/>
    <property type="match status" value="4"/>
</dbReference>
<feature type="signal peptide" evidence="14">
    <location>
        <begin position="1"/>
        <end position="30"/>
    </location>
</feature>
<feature type="disulfide bond" evidence="11">
    <location>
        <begin position="1388"/>
        <end position="1402"/>
    </location>
</feature>
<feature type="compositionally biased region" description="Low complexity" evidence="12">
    <location>
        <begin position="2854"/>
        <end position="2868"/>
    </location>
</feature>
<evidence type="ECO:0000256" key="1">
    <source>
        <dbReference type="ARBA" id="ARBA00004167"/>
    </source>
</evidence>
<dbReference type="PROSITE" id="PS01180">
    <property type="entry name" value="CUB"/>
    <property type="match status" value="2"/>
</dbReference>
<dbReference type="InterPro" id="IPR000742">
    <property type="entry name" value="EGF"/>
</dbReference>
<keyword evidence="13" id="KW-0472">Membrane</keyword>
<dbReference type="CDD" id="cd00041">
    <property type="entry name" value="CUB"/>
    <property type="match status" value="1"/>
</dbReference>
<evidence type="ECO:0000259" key="16">
    <source>
        <dbReference type="PROSITE" id="PS50026"/>
    </source>
</evidence>
<protein>
    <submittedName>
        <fullName evidence="18">Multiple epidermal growth factor-like domains protein 8</fullName>
    </submittedName>
</protein>
<dbReference type="Proteomes" id="UP000762676">
    <property type="component" value="Unassembled WGS sequence"/>
</dbReference>
<dbReference type="InterPro" id="IPR016201">
    <property type="entry name" value="PSI"/>
</dbReference>
<dbReference type="FunFam" id="2.10.25.10:FF:000191">
    <property type="entry name" value="Multiple epidermal growth factor-like domains 8"/>
    <property type="match status" value="1"/>
</dbReference>
<feature type="chain" id="PRO_5043988515" evidence="14">
    <location>
        <begin position="31"/>
        <end position="3209"/>
    </location>
</feature>
<dbReference type="PROSITE" id="PS50027">
    <property type="entry name" value="EGF_LAM_2"/>
    <property type="match status" value="1"/>
</dbReference>
<evidence type="ECO:0000256" key="5">
    <source>
        <dbReference type="ARBA" id="ARBA00022737"/>
    </source>
</evidence>
<dbReference type="PANTHER" id="PTHR46376:SF2">
    <property type="entry name" value="DISTRACTED, ISOFORM B"/>
    <property type="match status" value="1"/>
</dbReference>
<keyword evidence="3 13" id="KW-0812">Transmembrane</keyword>
<keyword evidence="19" id="KW-1185">Reference proteome</keyword>
<feature type="region of interest" description="Disordered" evidence="12">
    <location>
        <begin position="316"/>
        <end position="348"/>
    </location>
</feature>
<dbReference type="SMART" id="SM00180">
    <property type="entry name" value="EGF_Lam"/>
    <property type="match status" value="5"/>
</dbReference>
<evidence type="ECO:0000256" key="10">
    <source>
        <dbReference type="PROSITE-ProRule" id="PRU00076"/>
    </source>
</evidence>
<dbReference type="InterPro" id="IPR035914">
    <property type="entry name" value="Sperma_CUB_dom_sf"/>
</dbReference>
<dbReference type="SUPFAM" id="SSF49854">
    <property type="entry name" value="Spermadhesin, CUB domain"/>
    <property type="match status" value="1"/>
</dbReference>
<feature type="region of interest" description="Disordered" evidence="12">
    <location>
        <begin position="2810"/>
        <end position="2878"/>
    </location>
</feature>
<dbReference type="PROSITE" id="PS01186">
    <property type="entry name" value="EGF_2"/>
    <property type="match status" value="1"/>
</dbReference>
<evidence type="ECO:0000256" key="4">
    <source>
        <dbReference type="ARBA" id="ARBA00022729"/>
    </source>
</evidence>
<dbReference type="PROSITE" id="PS50026">
    <property type="entry name" value="EGF_3"/>
    <property type="match status" value="1"/>
</dbReference>
<dbReference type="InterPro" id="IPR002049">
    <property type="entry name" value="LE_dom"/>
</dbReference>
<keyword evidence="2" id="KW-0880">Kelch repeat</keyword>
<feature type="compositionally biased region" description="Basic and acidic residues" evidence="12">
    <location>
        <begin position="2702"/>
        <end position="2716"/>
    </location>
</feature>
<evidence type="ECO:0000256" key="12">
    <source>
        <dbReference type="SAM" id="MobiDB-lite"/>
    </source>
</evidence>
<feature type="disulfide bond" evidence="10">
    <location>
        <begin position="174"/>
        <end position="184"/>
    </location>
</feature>
<evidence type="ECO:0000256" key="13">
    <source>
        <dbReference type="SAM" id="Phobius"/>
    </source>
</evidence>
<evidence type="ECO:0000313" key="18">
    <source>
        <dbReference type="EMBL" id="GFS15989.1"/>
    </source>
</evidence>
<dbReference type="Pfam" id="PF24981">
    <property type="entry name" value="Beta-prop_ATRN-LZTR1"/>
    <property type="match status" value="2"/>
</dbReference>
<dbReference type="Pfam" id="PF00053">
    <property type="entry name" value="EGF_laminin"/>
    <property type="match status" value="2"/>
</dbReference>
<dbReference type="SMART" id="SM00181">
    <property type="entry name" value="EGF"/>
    <property type="match status" value="8"/>
</dbReference>
<dbReference type="CDD" id="cd00055">
    <property type="entry name" value="EGF_Lam"/>
    <property type="match status" value="3"/>
</dbReference>
<evidence type="ECO:0000256" key="9">
    <source>
        <dbReference type="ARBA" id="ARBA00023292"/>
    </source>
</evidence>
<evidence type="ECO:0000256" key="11">
    <source>
        <dbReference type="PROSITE-ProRule" id="PRU00460"/>
    </source>
</evidence>
<feature type="domain" description="CUB" evidence="15">
    <location>
        <begin position="1450"/>
        <end position="1555"/>
    </location>
</feature>
<proteinExistence type="predicted"/>
<evidence type="ECO:0000256" key="14">
    <source>
        <dbReference type="SAM" id="SignalP"/>
    </source>
</evidence>
<dbReference type="InterPro" id="IPR000859">
    <property type="entry name" value="CUB_dom"/>
</dbReference>
<organism evidence="18 19">
    <name type="scientific">Elysia marginata</name>
    <dbReference type="NCBI Taxonomy" id="1093978"/>
    <lineage>
        <taxon>Eukaryota</taxon>
        <taxon>Metazoa</taxon>
        <taxon>Spiralia</taxon>
        <taxon>Lophotrochozoa</taxon>
        <taxon>Mollusca</taxon>
        <taxon>Gastropoda</taxon>
        <taxon>Heterobranchia</taxon>
        <taxon>Euthyneura</taxon>
        <taxon>Panpulmonata</taxon>
        <taxon>Sacoglossa</taxon>
        <taxon>Placobranchoidea</taxon>
        <taxon>Plakobranchidae</taxon>
        <taxon>Elysia</taxon>
    </lineage>
</organism>
<evidence type="ECO:0000256" key="8">
    <source>
        <dbReference type="ARBA" id="ARBA00023180"/>
    </source>
</evidence>
<dbReference type="GO" id="GO:0016020">
    <property type="term" value="C:membrane"/>
    <property type="evidence" value="ECO:0007669"/>
    <property type="project" value="UniProtKB-SubCell"/>
</dbReference>
<dbReference type="GO" id="GO:0005794">
    <property type="term" value="C:Golgi apparatus"/>
    <property type="evidence" value="ECO:0007669"/>
    <property type="project" value="TreeGrafter"/>
</dbReference>
<name>A0AAV4IZN6_9GAST</name>
<feature type="compositionally biased region" description="Basic residues" evidence="12">
    <location>
        <begin position="2717"/>
        <end position="2728"/>
    </location>
</feature>
<feature type="domain" description="Laminin EGF-like" evidence="17">
    <location>
        <begin position="1354"/>
        <end position="1404"/>
    </location>
</feature>
<feature type="domain" description="EGF-like" evidence="16">
    <location>
        <begin position="170"/>
        <end position="205"/>
    </location>
</feature>
<keyword evidence="4 14" id="KW-0732">Signal</keyword>
<feature type="compositionally biased region" description="Basic residues" evidence="12">
    <location>
        <begin position="2773"/>
        <end position="2788"/>
    </location>
</feature>
<dbReference type="InterPro" id="IPR056737">
    <property type="entry name" value="Beta-prop_ATRN-MKLN-like"/>
</dbReference>
<dbReference type="InterPro" id="IPR051568">
    <property type="entry name" value="LZTR1/Attractin"/>
</dbReference>
<dbReference type="EMBL" id="BMAT01013600">
    <property type="protein sequence ID" value="GFS15989.1"/>
    <property type="molecule type" value="Genomic_DNA"/>
</dbReference>
<feature type="region of interest" description="Disordered" evidence="12">
    <location>
        <begin position="2625"/>
        <end position="2654"/>
    </location>
</feature>
<evidence type="ECO:0000259" key="15">
    <source>
        <dbReference type="PROSITE" id="PS01180"/>
    </source>
</evidence>
<dbReference type="SUPFAM" id="SSF57196">
    <property type="entry name" value="EGF/Laminin"/>
    <property type="match status" value="1"/>
</dbReference>
<comment type="subcellular location">
    <subcellularLocation>
        <location evidence="1">Membrane</location>
        <topology evidence="1">Single-pass membrane protein</topology>
    </subcellularLocation>
</comment>
<feature type="disulfide bond" evidence="10">
    <location>
        <begin position="195"/>
        <end position="204"/>
    </location>
</feature>
<comment type="caution">
    <text evidence="18">The sequence shown here is derived from an EMBL/GenBank/DDBJ whole genome shotgun (WGS) entry which is preliminary data.</text>
</comment>
<keyword evidence="7 10" id="KW-1015">Disulfide bond</keyword>
<feature type="region of interest" description="Disordered" evidence="12">
    <location>
        <begin position="2771"/>
        <end position="2795"/>
    </location>
</feature>
<evidence type="ECO:0000256" key="2">
    <source>
        <dbReference type="ARBA" id="ARBA00022441"/>
    </source>
</evidence>
<feature type="disulfide bond" evidence="11">
    <location>
        <begin position="1376"/>
        <end position="1385"/>
    </location>
</feature>
<evidence type="ECO:0000259" key="17">
    <source>
        <dbReference type="PROSITE" id="PS50027"/>
    </source>
</evidence>
<evidence type="ECO:0000256" key="3">
    <source>
        <dbReference type="ARBA" id="ARBA00022692"/>
    </source>
</evidence>
<feature type="domain" description="CUB" evidence="15">
    <location>
        <begin position="32"/>
        <end position="141"/>
    </location>
</feature>
<accession>A0AAV4IZN6</accession>
<feature type="transmembrane region" description="Helical" evidence="13">
    <location>
        <begin position="2975"/>
        <end position="2997"/>
    </location>
</feature>
<feature type="compositionally biased region" description="Basic residues" evidence="12">
    <location>
        <begin position="3190"/>
        <end position="3209"/>
    </location>
</feature>
<keyword evidence="6 13" id="KW-1133">Transmembrane helix</keyword>
<keyword evidence="9 11" id="KW-0424">Laminin EGF-like domain</keyword>
<evidence type="ECO:0000313" key="19">
    <source>
        <dbReference type="Proteomes" id="UP000762676"/>
    </source>
</evidence>
<dbReference type="Pfam" id="PF00431">
    <property type="entry name" value="CUB"/>
    <property type="match status" value="1"/>
</dbReference>
<evidence type="ECO:0000256" key="7">
    <source>
        <dbReference type="ARBA" id="ARBA00023157"/>
    </source>
</evidence>
<dbReference type="PANTHER" id="PTHR46376">
    <property type="entry name" value="LEUCINE-ZIPPER-LIKE TRANSCRIPTIONAL REGULATOR 1"/>
    <property type="match status" value="1"/>
</dbReference>
<dbReference type="Pfam" id="PF24973">
    <property type="entry name" value="EGF_LMN_ATRN"/>
    <property type="match status" value="2"/>
</dbReference>
<keyword evidence="5" id="KW-0677">Repeat</keyword>
<dbReference type="PROSITE" id="PS00022">
    <property type="entry name" value="EGF_1"/>
    <property type="match status" value="3"/>
</dbReference>
<feature type="region of interest" description="Disordered" evidence="12">
    <location>
        <begin position="2677"/>
        <end position="2728"/>
    </location>
</feature>
<dbReference type="SMART" id="SM00042">
    <property type="entry name" value="CUB"/>
    <property type="match status" value="1"/>
</dbReference>
<dbReference type="PROSITE" id="PS01248">
    <property type="entry name" value="EGF_LAM_1"/>
    <property type="match status" value="4"/>
</dbReference>
<dbReference type="Gene3D" id="2.60.120.290">
    <property type="entry name" value="Spermadhesin, CUB domain"/>
    <property type="match status" value="1"/>
</dbReference>
<dbReference type="SUPFAM" id="SSF117281">
    <property type="entry name" value="Kelch motif"/>
    <property type="match status" value="3"/>
</dbReference>
<keyword evidence="10" id="KW-0245">EGF-like domain</keyword>
<feature type="region of interest" description="Disordered" evidence="12">
    <location>
        <begin position="1647"/>
        <end position="1672"/>
    </location>
</feature>